<evidence type="ECO:0000313" key="3">
    <source>
        <dbReference type="Proteomes" id="UP000631114"/>
    </source>
</evidence>
<feature type="domain" description="Alpha/beta hydrolase fold-3" evidence="1">
    <location>
        <begin position="61"/>
        <end position="118"/>
    </location>
</feature>
<dbReference type="InterPro" id="IPR050466">
    <property type="entry name" value="Carboxylest/Gibb_receptor"/>
</dbReference>
<sequence>MTSFSSSMDSQSHEIAFELLPIIPTYKDGRVERLIKPEIVPLSLEYPKTGVSSEDITISSTSVEYRKAPEFPLPTAYDDCWDALQWVASHSSRGSGFDEPWLTKYGDFDRLFSGGDSAATPSPDKLGAFGYGIHYCITVDNPENTTHW</sequence>
<dbReference type="Pfam" id="PF07859">
    <property type="entry name" value="Abhydrolase_3"/>
    <property type="match status" value="1"/>
</dbReference>
<dbReference type="PANTHER" id="PTHR23024">
    <property type="entry name" value="ARYLACETAMIDE DEACETYLASE"/>
    <property type="match status" value="1"/>
</dbReference>
<dbReference type="AlphaFoldDB" id="A0A835I1Z7"/>
<accession>A0A835I1Z7</accession>
<name>A0A835I1Z7_9MAGN</name>
<dbReference type="InterPro" id="IPR013094">
    <property type="entry name" value="AB_hydrolase_3"/>
</dbReference>
<proteinExistence type="predicted"/>
<dbReference type="PANTHER" id="PTHR23024:SF551">
    <property type="entry name" value="2-HYDROXYISOFLAVANONE DEHYDRATASE-LIKE"/>
    <property type="match status" value="1"/>
</dbReference>
<protein>
    <recommendedName>
        <fullName evidence="1">Alpha/beta hydrolase fold-3 domain-containing protein</fullName>
    </recommendedName>
</protein>
<dbReference type="Proteomes" id="UP000631114">
    <property type="component" value="Unassembled WGS sequence"/>
</dbReference>
<dbReference type="EMBL" id="JADFTS010000005">
    <property type="protein sequence ID" value="KAF9607603.1"/>
    <property type="molecule type" value="Genomic_DNA"/>
</dbReference>
<comment type="caution">
    <text evidence="2">The sequence shown here is derived from an EMBL/GenBank/DDBJ whole genome shotgun (WGS) entry which is preliminary data.</text>
</comment>
<organism evidence="2 3">
    <name type="scientific">Coptis chinensis</name>
    <dbReference type="NCBI Taxonomy" id="261450"/>
    <lineage>
        <taxon>Eukaryota</taxon>
        <taxon>Viridiplantae</taxon>
        <taxon>Streptophyta</taxon>
        <taxon>Embryophyta</taxon>
        <taxon>Tracheophyta</taxon>
        <taxon>Spermatophyta</taxon>
        <taxon>Magnoliopsida</taxon>
        <taxon>Ranunculales</taxon>
        <taxon>Ranunculaceae</taxon>
        <taxon>Coptidoideae</taxon>
        <taxon>Coptis</taxon>
    </lineage>
</organism>
<dbReference type="SUPFAM" id="SSF53474">
    <property type="entry name" value="alpha/beta-Hydrolases"/>
    <property type="match status" value="1"/>
</dbReference>
<dbReference type="Gene3D" id="3.40.50.1820">
    <property type="entry name" value="alpha/beta hydrolase"/>
    <property type="match status" value="1"/>
</dbReference>
<reference evidence="2 3" key="1">
    <citation type="submission" date="2020-10" db="EMBL/GenBank/DDBJ databases">
        <title>The Coptis chinensis genome and diversification of protoberbering-type alkaloids.</title>
        <authorList>
            <person name="Wang B."/>
            <person name="Shu S."/>
            <person name="Song C."/>
            <person name="Liu Y."/>
        </authorList>
    </citation>
    <scope>NUCLEOTIDE SEQUENCE [LARGE SCALE GENOMIC DNA]</scope>
    <source>
        <strain evidence="2">HL-2020</strain>
        <tissue evidence="2">Leaf</tissue>
    </source>
</reference>
<evidence type="ECO:0000313" key="2">
    <source>
        <dbReference type="EMBL" id="KAF9607603.1"/>
    </source>
</evidence>
<gene>
    <name evidence="2" type="ORF">IFM89_037531</name>
</gene>
<dbReference type="GO" id="GO:0016787">
    <property type="term" value="F:hydrolase activity"/>
    <property type="evidence" value="ECO:0007669"/>
    <property type="project" value="InterPro"/>
</dbReference>
<evidence type="ECO:0000259" key="1">
    <source>
        <dbReference type="Pfam" id="PF07859"/>
    </source>
</evidence>
<dbReference type="InterPro" id="IPR029058">
    <property type="entry name" value="AB_hydrolase_fold"/>
</dbReference>
<dbReference type="OrthoDB" id="1740220at2759"/>
<keyword evidence="3" id="KW-1185">Reference proteome</keyword>